<evidence type="ECO:0000313" key="2">
    <source>
        <dbReference type="EMBL" id="GMS94762.1"/>
    </source>
</evidence>
<feature type="non-terminal residue" evidence="2">
    <location>
        <position position="75"/>
    </location>
</feature>
<feature type="signal peptide" evidence="1">
    <location>
        <begin position="1"/>
        <end position="17"/>
    </location>
</feature>
<dbReference type="Proteomes" id="UP001432027">
    <property type="component" value="Unassembled WGS sequence"/>
</dbReference>
<evidence type="ECO:0000256" key="1">
    <source>
        <dbReference type="SAM" id="SignalP"/>
    </source>
</evidence>
<proteinExistence type="predicted"/>
<dbReference type="AlphaFoldDB" id="A0AAV5TKL1"/>
<comment type="caution">
    <text evidence="2">The sequence shown here is derived from an EMBL/GenBank/DDBJ whole genome shotgun (WGS) entry which is preliminary data.</text>
</comment>
<evidence type="ECO:0000313" key="3">
    <source>
        <dbReference type="Proteomes" id="UP001432027"/>
    </source>
</evidence>
<sequence>LLLSSLILSAGLRSASACQPGGRGPGAFMDAEGSGMSADNCLLLTYACPDGEDCVEATQKLFVYVCRAIPYSKRV</sequence>
<feature type="non-terminal residue" evidence="2">
    <location>
        <position position="1"/>
    </location>
</feature>
<dbReference type="EMBL" id="BTSX01000004">
    <property type="protein sequence ID" value="GMS94762.1"/>
    <property type="molecule type" value="Genomic_DNA"/>
</dbReference>
<accession>A0AAV5TKL1</accession>
<organism evidence="2 3">
    <name type="scientific">Pristionchus entomophagus</name>
    <dbReference type="NCBI Taxonomy" id="358040"/>
    <lineage>
        <taxon>Eukaryota</taxon>
        <taxon>Metazoa</taxon>
        <taxon>Ecdysozoa</taxon>
        <taxon>Nematoda</taxon>
        <taxon>Chromadorea</taxon>
        <taxon>Rhabditida</taxon>
        <taxon>Rhabditina</taxon>
        <taxon>Diplogasteromorpha</taxon>
        <taxon>Diplogasteroidea</taxon>
        <taxon>Neodiplogasteridae</taxon>
        <taxon>Pristionchus</taxon>
    </lineage>
</organism>
<reference evidence="2" key="1">
    <citation type="submission" date="2023-10" db="EMBL/GenBank/DDBJ databases">
        <title>Genome assembly of Pristionchus species.</title>
        <authorList>
            <person name="Yoshida K."/>
            <person name="Sommer R.J."/>
        </authorList>
    </citation>
    <scope>NUCLEOTIDE SEQUENCE</scope>
    <source>
        <strain evidence="2">RS0144</strain>
    </source>
</reference>
<gene>
    <name evidence="2" type="ORF">PENTCL1PPCAC_16937</name>
</gene>
<keyword evidence="1" id="KW-0732">Signal</keyword>
<keyword evidence="3" id="KW-1185">Reference proteome</keyword>
<name>A0AAV5TKL1_9BILA</name>
<feature type="chain" id="PRO_5043887717" evidence="1">
    <location>
        <begin position="18"/>
        <end position="75"/>
    </location>
</feature>
<protein>
    <submittedName>
        <fullName evidence="2">Uncharacterized protein</fullName>
    </submittedName>
</protein>